<dbReference type="PROSITE" id="PS50862">
    <property type="entry name" value="AA_TRNA_LIGASE_II"/>
    <property type="match status" value="1"/>
</dbReference>
<dbReference type="PANTHER" id="PTHR43707">
    <property type="entry name" value="HISTIDYL-TRNA SYNTHETASE"/>
    <property type="match status" value="1"/>
</dbReference>
<accession>A0A1G2V8S6</accession>
<dbReference type="InterPro" id="IPR006195">
    <property type="entry name" value="aa-tRNA-synth_II"/>
</dbReference>
<dbReference type="CDD" id="cd00773">
    <property type="entry name" value="HisRS-like_core"/>
    <property type="match status" value="1"/>
</dbReference>
<dbReference type="GO" id="GO:0005737">
    <property type="term" value="C:cytoplasm"/>
    <property type="evidence" value="ECO:0007669"/>
    <property type="project" value="InterPro"/>
</dbReference>
<dbReference type="Gene3D" id="3.30.930.10">
    <property type="entry name" value="Bira Bifunctional Protein, Domain 2"/>
    <property type="match status" value="2"/>
</dbReference>
<dbReference type="GO" id="GO:0006427">
    <property type="term" value="P:histidyl-tRNA aminoacylation"/>
    <property type="evidence" value="ECO:0007669"/>
    <property type="project" value="TreeGrafter"/>
</dbReference>
<name>A0A1G2V8S6_9BACT</name>
<dbReference type="SUPFAM" id="SSF55681">
    <property type="entry name" value="Class II aaRS and biotin synthetases"/>
    <property type="match status" value="1"/>
</dbReference>
<evidence type="ECO:0000313" key="3">
    <source>
        <dbReference type="Proteomes" id="UP000176868"/>
    </source>
</evidence>
<feature type="domain" description="Aminoacyl-transfer RNA synthetases class-II family profile" evidence="1">
    <location>
        <begin position="11"/>
        <end position="237"/>
    </location>
</feature>
<dbReference type="Pfam" id="PF13393">
    <property type="entry name" value="tRNA-synt_His"/>
    <property type="match status" value="2"/>
</dbReference>
<comment type="caution">
    <text evidence="2">The sequence shown here is derived from an EMBL/GenBank/DDBJ whole genome shotgun (WGS) entry which is preliminary data.</text>
</comment>
<dbReference type="EMBL" id="MHWZ01000008">
    <property type="protein sequence ID" value="OHB18036.1"/>
    <property type="molecule type" value="Genomic_DNA"/>
</dbReference>
<dbReference type="STRING" id="1802782.A2544_02760"/>
<evidence type="ECO:0000259" key="1">
    <source>
        <dbReference type="PROSITE" id="PS50862"/>
    </source>
</evidence>
<gene>
    <name evidence="2" type="ORF">A2544_02760</name>
</gene>
<dbReference type="GO" id="GO:0004821">
    <property type="term" value="F:histidine-tRNA ligase activity"/>
    <property type="evidence" value="ECO:0007669"/>
    <property type="project" value="TreeGrafter"/>
</dbReference>
<protein>
    <recommendedName>
        <fullName evidence="1">Aminoacyl-transfer RNA synthetases class-II family profile domain-containing protein</fullName>
    </recommendedName>
</protein>
<dbReference type="PANTHER" id="PTHR43707:SF1">
    <property type="entry name" value="HISTIDINE--TRNA LIGASE, MITOCHONDRIAL-RELATED"/>
    <property type="match status" value="1"/>
</dbReference>
<proteinExistence type="predicted"/>
<reference evidence="2 3" key="1">
    <citation type="journal article" date="2016" name="Nat. Commun.">
        <title>Thousands of microbial genomes shed light on interconnected biogeochemical processes in an aquifer system.</title>
        <authorList>
            <person name="Anantharaman K."/>
            <person name="Brown C.T."/>
            <person name="Hug L.A."/>
            <person name="Sharon I."/>
            <person name="Castelle C.J."/>
            <person name="Probst A.J."/>
            <person name="Thomas B.C."/>
            <person name="Singh A."/>
            <person name="Wilkins M.J."/>
            <person name="Karaoz U."/>
            <person name="Brodie E.L."/>
            <person name="Williams K.H."/>
            <person name="Hubbard S.S."/>
            <person name="Banfield J.F."/>
        </authorList>
    </citation>
    <scope>NUCLEOTIDE SEQUENCE [LARGE SCALE GENOMIC DNA]</scope>
</reference>
<dbReference type="Proteomes" id="UP000176868">
    <property type="component" value="Unassembled WGS sequence"/>
</dbReference>
<dbReference type="InterPro" id="IPR045864">
    <property type="entry name" value="aa-tRNA-synth_II/BPL/LPL"/>
</dbReference>
<dbReference type="InterPro" id="IPR004516">
    <property type="entry name" value="HisRS/HisZ"/>
</dbReference>
<dbReference type="InterPro" id="IPR041715">
    <property type="entry name" value="HisRS-like_core"/>
</dbReference>
<evidence type="ECO:0000313" key="2">
    <source>
        <dbReference type="EMBL" id="OHB18036.1"/>
    </source>
</evidence>
<organism evidence="2 3">
    <name type="scientific">Candidatus Zambryskibacteria bacterium RIFOXYD2_FULL_43_10</name>
    <dbReference type="NCBI Taxonomy" id="1802782"/>
    <lineage>
        <taxon>Bacteria</taxon>
        <taxon>Candidatus Zambryskiibacteriota</taxon>
    </lineage>
</organism>
<dbReference type="AlphaFoldDB" id="A0A1G2V8S6"/>
<sequence>MAKLGIDPYKGVRDFYPEDMVIQNYIFNVWHKTVKKFGYVEYSASLLEPTEIYTEKSGAEIVNEQTFTFTDRGNRSVTLRPEMTPTLARMIAARHRNLKFPLRWYSIPNLFRYERPQRGRRREHWQLNCDLLGIAGIEADKEIVSLAYTIMKEFGAKDEDFEIRINNADIDNFKEMAPNLVFDPTLARGQTYYTGVVFEIFDISKENGRALAGGGRYDNLLEMFDVEPIPAVGFGMGDITLRDFLETHGLPLCVK</sequence>